<protein>
    <submittedName>
        <fullName evidence="1">Uncharacterized protein</fullName>
    </submittedName>
</protein>
<reference evidence="1" key="1">
    <citation type="submission" date="2021-01" db="EMBL/GenBank/DDBJ databases">
        <title>Phytophthora aleatoria, a newly-described species from Pinus radiata is distinct from Phytophthora cactorum isolates based on comparative genomics.</title>
        <authorList>
            <person name="Mcdougal R."/>
            <person name="Panda P."/>
            <person name="Williams N."/>
            <person name="Studholme D.J."/>
        </authorList>
    </citation>
    <scope>NUCLEOTIDE SEQUENCE</scope>
    <source>
        <strain evidence="1">NZFS 4037</strain>
    </source>
</reference>
<comment type="caution">
    <text evidence="1">The sequence shown here is derived from an EMBL/GenBank/DDBJ whole genome shotgun (WGS) entry which is preliminary data.</text>
</comment>
<name>A0A8J5IA55_9STRA</name>
<sequence length="164" mass="19143">MYFRKIAQSTPNFLYDMFIFHSAKLDDAPPKKKKKKKKRSYTIREKRDAVRRMQEVGVEEVARGLLSARGAVHGWSQQDDKLLRFTGHATSKTMKGQGRKEMFPDVSAIVTFIKDKRCDEVALTTRSIMEYMWQLEPNWVTNYMAEKRSGLLALQCMCERLANR</sequence>
<evidence type="ECO:0000313" key="2">
    <source>
        <dbReference type="Proteomes" id="UP000709295"/>
    </source>
</evidence>
<gene>
    <name evidence="1" type="ORF">JG688_00015431</name>
</gene>
<organism evidence="1 2">
    <name type="scientific">Phytophthora aleatoria</name>
    <dbReference type="NCBI Taxonomy" id="2496075"/>
    <lineage>
        <taxon>Eukaryota</taxon>
        <taxon>Sar</taxon>
        <taxon>Stramenopiles</taxon>
        <taxon>Oomycota</taxon>
        <taxon>Peronosporomycetes</taxon>
        <taxon>Peronosporales</taxon>
        <taxon>Peronosporaceae</taxon>
        <taxon>Phytophthora</taxon>
    </lineage>
</organism>
<accession>A0A8J5IA55</accession>
<evidence type="ECO:0000313" key="1">
    <source>
        <dbReference type="EMBL" id="KAG6947688.1"/>
    </source>
</evidence>
<keyword evidence="2" id="KW-1185">Reference proteome</keyword>
<dbReference type="Proteomes" id="UP000709295">
    <property type="component" value="Unassembled WGS sequence"/>
</dbReference>
<dbReference type="AlphaFoldDB" id="A0A8J5IA55"/>
<dbReference type="EMBL" id="JAENGY010001672">
    <property type="protein sequence ID" value="KAG6947688.1"/>
    <property type="molecule type" value="Genomic_DNA"/>
</dbReference>
<proteinExistence type="predicted"/>